<gene>
    <name evidence="1" type="ORF">C942_00970</name>
</gene>
<dbReference type="RefSeq" id="WP_007466027.1">
    <property type="nucleotide sequence ID" value="NZ_AMZO01000016.1"/>
</dbReference>
<accession>L8JC94</accession>
<evidence type="ECO:0000313" key="2">
    <source>
        <dbReference type="Proteomes" id="UP000011134"/>
    </source>
</evidence>
<protein>
    <recommendedName>
        <fullName evidence="3">Flp pilus assembly protein, pilin Flp</fullName>
    </recommendedName>
</protein>
<dbReference type="Pfam" id="PF04964">
    <property type="entry name" value="Flp_Fap"/>
    <property type="match status" value="1"/>
</dbReference>
<dbReference type="AlphaFoldDB" id="L8JC94"/>
<name>L8JC94_9GAMM</name>
<dbReference type="InterPro" id="IPR007047">
    <property type="entry name" value="Flp_Fap"/>
</dbReference>
<evidence type="ECO:0008006" key="3">
    <source>
        <dbReference type="Google" id="ProtNLM"/>
    </source>
</evidence>
<organism evidence="1 2">
    <name type="scientific">Photobacterium marinum</name>
    <dbReference type="NCBI Taxonomy" id="1056511"/>
    <lineage>
        <taxon>Bacteria</taxon>
        <taxon>Pseudomonadati</taxon>
        <taxon>Pseudomonadota</taxon>
        <taxon>Gammaproteobacteria</taxon>
        <taxon>Vibrionales</taxon>
        <taxon>Vibrionaceae</taxon>
        <taxon>Photobacterium</taxon>
    </lineage>
</organism>
<dbReference type="Proteomes" id="UP000011134">
    <property type="component" value="Unassembled WGS sequence"/>
</dbReference>
<dbReference type="PATRIC" id="fig|1056511.3.peg.2463"/>
<dbReference type="EMBL" id="AMZO01000016">
    <property type="protein sequence ID" value="ELR65883.1"/>
    <property type="molecule type" value="Genomic_DNA"/>
</dbReference>
<comment type="caution">
    <text evidence="1">The sequence shown here is derived from an EMBL/GenBank/DDBJ whole genome shotgun (WGS) entry which is preliminary data.</text>
</comment>
<keyword evidence="2" id="KW-1185">Reference proteome</keyword>
<reference evidence="1 2" key="1">
    <citation type="submission" date="2012-12" db="EMBL/GenBank/DDBJ databases">
        <title>Genome Assembly of Photobacterium sp. AK15.</title>
        <authorList>
            <person name="Khatri I."/>
            <person name="Vaidya B."/>
            <person name="Srinivas T.N.R."/>
            <person name="Subramanian S."/>
            <person name="Pinnaka A."/>
        </authorList>
    </citation>
    <scope>NUCLEOTIDE SEQUENCE [LARGE SCALE GENOMIC DNA]</scope>
    <source>
        <strain evidence="1 2">AK15</strain>
    </source>
</reference>
<dbReference type="OrthoDB" id="6174171at2"/>
<sequence length="62" mass="6520">MNSLKNYLIEFCRDEEGLTTVEYAIAGSLVAATLVTAFTNLGTAIKTEINDIITALGGTVAP</sequence>
<proteinExistence type="predicted"/>
<evidence type="ECO:0000313" key="1">
    <source>
        <dbReference type="EMBL" id="ELR65883.1"/>
    </source>
</evidence>